<comment type="similarity">
    <text evidence="16">Belongs to the NOD1-NOD2 family.</text>
</comment>
<keyword evidence="15" id="KW-0449">Lipoprotein</keyword>
<evidence type="ECO:0000256" key="6">
    <source>
        <dbReference type="ARBA" id="ARBA00022588"/>
    </source>
</evidence>
<dbReference type="GO" id="GO:0005737">
    <property type="term" value="C:cytoplasm"/>
    <property type="evidence" value="ECO:0007669"/>
    <property type="project" value="UniProtKB-SubCell"/>
</dbReference>
<dbReference type="Pfam" id="PF05729">
    <property type="entry name" value="NACHT"/>
    <property type="match status" value="1"/>
</dbReference>
<evidence type="ECO:0000313" key="20">
    <source>
        <dbReference type="Proteomes" id="UP001460270"/>
    </source>
</evidence>
<dbReference type="InterPro" id="IPR007111">
    <property type="entry name" value="NACHT_NTPase"/>
</dbReference>
<keyword evidence="10" id="KW-0067">ATP-binding</keyword>
<keyword evidence="4" id="KW-1003">Cell membrane</keyword>
<comment type="subcellular location">
    <subcellularLocation>
        <location evidence="1">Basolateral cell membrane</location>
    </subcellularLocation>
    <subcellularLocation>
        <location evidence="2">Cell membrane</location>
        <topology evidence="2">Lipid-anchor</topology>
    </subcellularLocation>
    <subcellularLocation>
        <location evidence="3">Cytoplasm</location>
    </subcellularLocation>
</comment>
<dbReference type="Pfam" id="PF13516">
    <property type="entry name" value="LRR_6"/>
    <property type="match status" value="3"/>
</dbReference>
<reference evidence="20" key="1">
    <citation type="submission" date="2024-04" db="EMBL/GenBank/DDBJ databases">
        <title>Salinicola lusitanus LLJ914,a marine bacterium isolated from the Okinawa Trough.</title>
        <authorList>
            <person name="Li J."/>
        </authorList>
    </citation>
    <scope>NUCLEOTIDE SEQUENCE [LARGE SCALE GENOMIC DNA]</scope>
</reference>
<dbReference type="GO" id="GO:0005524">
    <property type="term" value="F:ATP binding"/>
    <property type="evidence" value="ECO:0007669"/>
    <property type="project" value="UniProtKB-KW"/>
</dbReference>
<evidence type="ECO:0000313" key="19">
    <source>
        <dbReference type="EMBL" id="KAK7913497.1"/>
    </source>
</evidence>
<name>A0AAW0P4T3_9GOBI</name>
<dbReference type="FunFam" id="3.40.50.300:FF:000940">
    <property type="entry name" value="Nucleotide-binding oligomerization domain-containing protein 2"/>
    <property type="match status" value="1"/>
</dbReference>
<keyword evidence="5" id="KW-0963">Cytoplasm</keyword>
<dbReference type="Gene3D" id="1.10.533.10">
    <property type="entry name" value="Death Domain, Fas"/>
    <property type="match status" value="2"/>
</dbReference>
<dbReference type="Gene3D" id="3.40.50.300">
    <property type="entry name" value="P-loop containing nucleotide triphosphate hydrolases"/>
    <property type="match status" value="1"/>
</dbReference>
<evidence type="ECO:0000256" key="3">
    <source>
        <dbReference type="ARBA" id="ARBA00004496"/>
    </source>
</evidence>
<dbReference type="Proteomes" id="UP001460270">
    <property type="component" value="Unassembled WGS sequence"/>
</dbReference>
<dbReference type="PROSITE" id="PS50837">
    <property type="entry name" value="NACHT"/>
    <property type="match status" value="1"/>
</dbReference>
<evidence type="ECO:0000256" key="1">
    <source>
        <dbReference type="ARBA" id="ARBA00004187"/>
    </source>
</evidence>
<dbReference type="GO" id="GO:0042981">
    <property type="term" value="P:regulation of apoptotic process"/>
    <property type="evidence" value="ECO:0007669"/>
    <property type="project" value="InterPro"/>
</dbReference>
<evidence type="ECO:0000256" key="4">
    <source>
        <dbReference type="ARBA" id="ARBA00022475"/>
    </source>
</evidence>
<keyword evidence="20" id="KW-1185">Reference proteome</keyword>
<keyword evidence="13" id="KW-0472">Membrane</keyword>
<dbReference type="InterPro" id="IPR041075">
    <property type="entry name" value="NOD1/2_WH"/>
</dbReference>
<dbReference type="InterPro" id="IPR027417">
    <property type="entry name" value="P-loop_NTPase"/>
</dbReference>
<dbReference type="GO" id="GO:0045087">
    <property type="term" value="P:innate immune response"/>
    <property type="evidence" value="ECO:0007669"/>
    <property type="project" value="UniProtKB-KW"/>
</dbReference>
<keyword evidence="12" id="KW-0391">Immunity</keyword>
<dbReference type="PROSITE" id="PS50209">
    <property type="entry name" value="CARD"/>
    <property type="match status" value="2"/>
</dbReference>
<dbReference type="InterPro" id="IPR032675">
    <property type="entry name" value="LRR_dom_sf"/>
</dbReference>
<evidence type="ECO:0000256" key="15">
    <source>
        <dbReference type="ARBA" id="ARBA00023288"/>
    </source>
</evidence>
<dbReference type="Pfam" id="PF00619">
    <property type="entry name" value="CARD"/>
    <property type="match status" value="1"/>
</dbReference>
<dbReference type="GO" id="GO:0016323">
    <property type="term" value="C:basolateral plasma membrane"/>
    <property type="evidence" value="ECO:0007669"/>
    <property type="project" value="UniProtKB-SubCell"/>
</dbReference>
<dbReference type="InterPro" id="IPR001611">
    <property type="entry name" value="Leu-rich_rpt"/>
</dbReference>
<evidence type="ECO:0000256" key="10">
    <source>
        <dbReference type="ARBA" id="ARBA00022840"/>
    </source>
</evidence>
<dbReference type="InterPro" id="IPR041267">
    <property type="entry name" value="NLRP_HD2"/>
</dbReference>
<evidence type="ECO:0000256" key="16">
    <source>
        <dbReference type="ARBA" id="ARBA00038296"/>
    </source>
</evidence>
<dbReference type="SUPFAM" id="SSF52047">
    <property type="entry name" value="RNI-like"/>
    <property type="match status" value="1"/>
</dbReference>
<evidence type="ECO:0000256" key="14">
    <source>
        <dbReference type="ARBA" id="ARBA00023139"/>
    </source>
</evidence>
<dbReference type="Pfam" id="PF17779">
    <property type="entry name" value="WHD_NOD2"/>
    <property type="match status" value="1"/>
</dbReference>
<dbReference type="PROSITE" id="PS51450">
    <property type="entry name" value="LRR"/>
    <property type="match status" value="1"/>
</dbReference>
<evidence type="ECO:0008006" key="21">
    <source>
        <dbReference type="Google" id="ProtNLM"/>
    </source>
</evidence>
<protein>
    <recommendedName>
        <fullName evidence="21">Nucleotide-binding oligomerization domain containing 2</fullName>
    </recommendedName>
</protein>
<keyword evidence="6" id="KW-0399">Innate immunity</keyword>
<dbReference type="PANTHER" id="PTHR24106">
    <property type="entry name" value="NACHT, LRR AND CARD DOMAINS-CONTAINING"/>
    <property type="match status" value="1"/>
</dbReference>
<dbReference type="SMART" id="SM00368">
    <property type="entry name" value="LRR_RI"/>
    <property type="match status" value="7"/>
</dbReference>
<feature type="domain" description="CARD" evidence="17">
    <location>
        <begin position="7"/>
        <end position="91"/>
    </location>
</feature>
<evidence type="ECO:0000256" key="8">
    <source>
        <dbReference type="ARBA" id="ARBA00022737"/>
    </source>
</evidence>
<comment type="caution">
    <text evidence="19">The sequence shown here is derived from an EMBL/GenBank/DDBJ whole genome shotgun (WGS) entry which is preliminary data.</text>
</comment>
<accession>A0AAW0P4T3</accession>
<dbReference type="SUPFAM" id="SSF47986">
    <property type="entry name" value="DEATH domain"/>
    <property type="match status" value="2"/>
</dbReference>
<keyword evidence="7" id="KW-0433">Leucine-rich repeat</keyword>
<dbReference type="EMBL" id="JBBPFD010000009">
    <property type="protein sequence ID" value="KAK7913497.1"/>
    <property type="molecule type" value="Genomic_DNA"/>
</dbReference>
<dbReference type="InterPro" id="IPR051261">
    <property type="entry name" value="NLR"/>
</dbReference>
<proteinExistence type="inferred from homology"/>
<evidence type="ECO:0000259" key="17">
    <source>
        <dbReference type="PROSITE" id="PS50209"/>
    </source>
</evidence>
<dbReference type="AlphaFoldDB" id="A0AAW0P4T3"/>
<evidence type="ECO:0000256" key="11">
    <source>
        <dbReference type="ARBA" id="ARBA00022843"/>
    </source>
</evidence>
<keyword evidence="14" id="KW-0564">Palmitate</keyword>
<sequence length="979" mass="109490">MESAVCVTMLPQEFVLRRRADIVDALCISGSSEYLESVLDILLSQEQLTWEDYHNVLVPGRPLHANARQLLDIVFSKGVEPCVDLMTALKQVLTESTYARGIEDINEERATASTHTLMTQRARLVHELPNSLDELLNILVASGHFAAADYEMVKRPIRTPSQQVRTLLNQVQGKGESAAEVVLQYAEQHQTCNSLLNKSEQNFPKEFNRYKKKLSSSVLAQSSFVGMYGGGSVMRLDDIYTEGQLELPQDFSLSSSVHLTLEDIVGEVGTVNTEADTVLVSGDAGSGKSTLFQRMHLLWARGEAFQNFLLLFPFSCRMLNSEQRELSVIDLLFHHCCWPDRDKDEIFQFILDNPHLVIFTFDGLDELKDTFSDEQRLCCPSQCAPVSILLFNLLQGCLMKGVRKIVSSRPQAVTPALKKHLRKEVILKGFSPSDIDSFVRKHHNDPTVAFKVLQSLKTNKALLGLCHSPVLCWIVSQCHKELLDNCEESPKSITHAFLMILQHFFQRQSPASRTDGLSWMQQHHQTVLHLGQLAFEGINSSIFVFSQAELSKCGVTELDVESGFLIQSKGMSSNQIKTFEFLHVTMQCFFAAAFIVLSTNIEHCTIPRLYKTHDTKMGPLGSTCFHACLSSSSQQQQLLDDRETIETKQQNIQITAMFLCGLLSQKHQCLWLQCCVSGNVEKRTKQVAKCLSKALQKHFKSIPQPVQGEKKSMHAMPDFVWLIKCIYEMQDISVAKEAMSKMDVQHLKLTYCNIGPVECTALGYVLQHLKNPVGLQLDYNSAGDVGVEQLLPCLHMCQSLYLRNNNISDEGICKVITKGILCENFQKIALFNNKLTDKCMKNFSELLKNKQNFLALRVGNNNISAVGAKQLAEGLKLNHSLQHLGLWGNKIGDTGAKALAYALENSSSLVWLSLVGNDVGSSGAFALASVIRNCSSLQELWLSDNCITRPGVESLTQALQHNIRVKSVWLKKQSPQQDG</sequence>
<feature type="domain" description="NACHT" evidence="18">
    <location>
        <begin position="276"/>
        <end position="412"/>
    </location>
</feature>
<dbReference type="InterPro" id="IPR001315">
    <property type="entry name" value="CARD"/>
</dbReference>
<organism evidence="19 20">
    <name type="scientific">Mugilogobius chulae</name>
    <name type="common">yellowstripe goby</name>
    <dbReference type="NCBI Taxonomy" id="88201"/>
    <lineage>
        <taxon>Eukaryota</taxon>
        <taxon>Metazoa</taxon>
        <taxon>Chordata</taxon>
        <taxon>Craniata</taxon>
        <taxon>Vertebrata</taxon>
        <taxon>Euteleostomi</taxon>
        <taxon>Actinopterygii</taxon>
        <taxon>Neopterygii</taxon>
        <taxon>Teleostei</taxon>
        <taxon>Neoteleostei</taxon>
        <taxon>Acanthomorphata</taxon>
        <taxon>Gobiaria</taxon>
        <taxon>Gobiiformes</taxon>
        <taxon>Gobioidei</taxon>
        <taxon>Gobiidae</taxon>
        <taxon>Gobionellinae</taxon>
        <taxon>Mugilogobius</taxon>
    </lineage>
</organism>
<keyword evidence="9" id="KW-0547">Nucleotide-binding</keyword>
<keyword evidence="8" id="KW-0677">Repeat</keyword>
<feature type="domain" description="CARD" evidence="17">
    <location>
        <begin position="109"/>
        <end position="184"/>
    </location>
</feature>
<evidence type="ECO:0000256" key="9">
    <source>
        <dbReference type="ARBA" id="ARBA00022741"/>
    </source>
</evidence>
<keyword evidence="11" id="KW-0832">Ubl conjugation</keyword>
<evidence type="ECO:0000256" key="13">
    <source>
        <dbReference type="ARBA" id="ARBA00023136"/>
    </source>
</evidence>
<dbReference type="InterPro" id="IPR011029">
    <property type="entry name" value="DEATH-like_dom_sf"/>
</dbReference>
<gene>
    <name evidence="19" type="ORF">WMY93_013708</name>
</gene>
<dbReference type="Gene3D" id="3.80.10.10">
    <property type="entry name" value="Ribonuclease Inhibitor"/>
    <property type="match status" value="2"/>
</dbReference>
<evidence type="ECO:0000259" key="18">
    <source>
        <dbReference type="PROSITE" id="PS50837"/>
    </source>
</evidence>
<dbReference type="Pfam" id="PF17776">
    <property type="entry name" value="NLRC4_HD2"/>
    <property type="match status" value="1"/>
</dbReference>
<evidence type="ECO:0000256" key="7">
    <source>
        <dbReference type="ARBA" id="ARBA00022614"/>
    </source>
</evidence>
<evidence type="ECO:0000256" key="5">
    <source>
        <dbReference type="ARBA" id="ARBA00022490"/>
    </source>
</evidence>
<evidence type="ECO:0000256" key="2">
    <source>
        <dbReference type="ARBA" id="ARBA00004193"/>
    </source>
</evidence>
<evidence type="ECO:0000256" key="12">
    <source>
        <dbReference type="ARBA" id="ARBA00022859"/>
    </source>
</evidence>